<dbReference type="EMBL" id="KF433308">
    <property type="protein sequence ID" value="AII97632.1"/>
    <property type="molecule type" value="mRNA"/>
</dbReference>
<accession>A0A076KZ63</accession>
<dbReference type="AlphaFoldDB" id="A0A076KZ63"/>
<evidence type="ECO:0000313" key="1">
    <source>
        <dbReference type="EMBL" id="AII97632.1"/>
    </source>
</evidence>
<protein>
    <submittedName>
        <fullName evidence="1">BLTX238</fullName>
    </submittedName>
</protein>
<proteinExistence type="evidence at transcript level"/>
<reference evidence="1" key="1">
    <citation type="submission" date="2013-07" db="EMBL/GenBank/DDBJ databases">
        <title>Nephila pilipes venom gland.</title>
        <authorList>
            <person name="Huo L.J."/>
        </authorList>
    </citation>
    <scope>NUCLEOTIDE SEQUENCE</scope>
    <source>
        <tissue evidence="1">Venom gland</tissue>
    </source>
</reference>
<name>A0A076KZ63_NEPPI</name>
<sequence>MFQKLVAKAHIKFEKVIRWENVSLSLCVQKFKSCCKNSSSSCIYCWKSSLSSQGCGSL</sequence>
<organism evidence="1">
    <name type="scientific">Nephila pilipes</name>
    <name type="common">Giant wood spider</name>
    <name type="synonym">Nephila maculata</name>
    <dbReference type="NCBI Taxonomy" id="299642"/>
    <lineage>
        <taxon>Eukaryota</taxon>
        <taxon>Metazoa</taxon>
        <taxon>Ecdysozoa</taxon>
        <taxon>Arthropoda</taxon>
        <taxon>Chelicerata</taxon>
        <taxon>Arachnida</taxon>
        <taxon>Araneae</taxon>
        <taxon>Araneomorphae</taxon>
        <taxon>Entelegynae</taxon>
        <taxon>Araneoidea</taxon>
        <taxon>Nephilidae</taxon>
        <taxon>Nephila</taxon>
    </lineage>
</organism>